<protein>
    <submittedName>
        <fullName evidence="2">DUF3375 domain-containing protein</fullName>
    </submittedName>
</protein>
<dbReference type="Pfam" id="PF11855">
    <property type="entry name" value="DUF3375"/>
    <property type="match status" value="1"/>
</dbReference>
<comment type="caution">
    <text evidence="2">The sequence shown here is derived from an EMBL/GenBank/DDBJ whole genome shotgun (WGS) entry which is preliminary data.</text>
</comment>
<sequence length="480" mass="54237">MEFGSIESLRDRHPAWRLLRAGNASLVLAFLGDFFVDGNRGACPASELAAALDEQLYALNTELGSPDGERRFPKEPRAYLEDWAATEAGFLRRFYPPGDDEVHYEVTPAFEKAYAFAESLQVRPFVATESRLHTAVALLRQIVQGTDTDPESRLADLQRRRDELDAEIAAVEEGRFAVLEPSGIRDRYQQFTATARELLSDFREVEDNFRRLDRSAREKIATWDGAKGELLAGLVGSRSQITHSDQGHSFQAFYDFLLSQQRQDELTELLARVSALREIDADRRMKGIHHDWSEAAERAQRTVRQISEQLRRFLDDQVWLENRRVLDLVREVEAAALQVRDKPPSWGLEMDEPGIAINLPFERPLYTPPAAAEVESLIEPTAEEVDNDALFAESFVDPVRLLRNVRAILPEHSAALLSDIVTFYPVEQGAAEIVGYLALDDGEISVEMDDSDQTVLDYDDPADPTATKRARLPKVTVKRR</sequence>
<dbReference type="AlphaFoldDB" id="A0A3M9M690"/>
<dbReference type="InterPro" id="IPR021804">
    <property type="entry name" value="DUF3375"/>
</dbReference>
<dbReference type="RefSeq" id="WP_123271807.1">
    <property type="nucleotide sequence ID" value="NZ_RJJQ01000012.1"/>
</dbReference>
<gene>
    <name evidence="2" type="ORF">EFY87_12485</name>
</gene>
<name>A0A3M9M690_9MICO</name>
<feature type="region of interest" description="Disordered" evidence="1">
    <location>
        <begin position="455"/>
        <end position="480"/>
    </location>
</feature>
<reference evidence="2 3" key="1">
    <citation type="submission" date="2018-11" db="EMBL/GenBank/DDBJ databases">
        <title>Draft genome of Simplicispira Flexivirga sp. BO-16.</title>
        <authorList>
            <person name="Im W.T."/>
        </authorList>
    </citation>
    <scope>NUCLEOTIDE SEQUENCE [LARGE SCALE GENOMIC DNA]</scope>
    <source>
        <strain evidence="2 3">BO-16</strain>
    </source>
</reference>
<evidence type="ECO:0000313" key="3">
    <source>
        <dbReference type="Proteomes" id="UP000271678"/>
    </source>
</evidence>
<dbReference type="OrthoDB" id="138803at2"/>
<keyword evidence="3" id="KW-1185">Reference proteome</keyword>
<feature type="compositionally biased region" description="Basic residues" evidence="1">
    <location>
        <begin position="468"/>
        <end position="480"/>
    </location>
</feature>
<dbReference type="Proteomes" id="UP000271678">
    <property type="component" value="Unassembled WGS sequence"/>
</dbReference>
<evidence type="ECO:0000313" key="2">
    <source>
        <dbReference type="EMBL" id="RNI21089.1"/>
    </source>
</evidence>
<dbReference type="EMBL" id="RJJQ01000012">
    <property type="protein sequence ID" value="RNI21089.1"/>
    <property type="molecule type" value="Genomic_DNA"/>
</dbReference>
<organism evidence="2 3">
    <name type="scientific">Flexivirga caeni</name>
    <dbReference type="NCBI Taxonomy" id="2294115"/>
    <lineage>
        <taxon>Bacteria</taxon>
        <taxon>Bacillati</taxon>
        <taxon>Actinomycetota</taxon>
        <taxon>Actinomycetes</taxon>
        <taxon>Micrococcales</taxon>
        <taxon>Dermacoccaceae</taxon>
        <taxon>Flexivirga</taxon>
    </lineage>
</organism>
<accession>A0A3M9M690</accession>
<evidence type="ECO:0000256" key="1">
    <source>
        <dbReference type="SAM" id="MobiDB-lite"/>
    </source>
</evidence>
<proteinExistence type="predicted"/>